<proteinExistence type="predicted"/>
<organism evidence="2 3">
    <name type="scientific">Aspergillus turcosus</name>
    <dbReference type="NCBI Taxonomy" id="1245748"/>
    <lineage>
        <taxon>Eukaryota</taxon>
        <taxon>Fungi</taxon>
        <taxon>Dikarya</taxon>
        <taxon>Ascomycota</taxon>
        <taxon>Pezizomycotina</taxon>
        <taxon>Eurotiomycetes</taxon>
        <taxon>Eurotiomycetidae</taxon>
        <taxon>Eurotiales</taxon>
        <taxon>Aspergillaceae</taxon>
        <taxon>Aspergillus</taxon>
        <taxon>Aspergillus subgen. Fumigati</taxon>
    </lineage>
</organism>
<feature type="region of interest" description="Disordered" evidence="1">
    <location>
        <begin position="440"/>
        <end position="459"/>
    </location>
</feature>
<evidence type="ECO:0000256" key="1">
    <source>
        <dbReference type="SAM" id="MobiDB-lite"/>
    </source>
</evidence>
<gene>
    <name evidence="2" type="ORF">CFD26_107082</name>
</gene>
<dbReference type="AlphaFoldDB" id="A0A229YZJ8"/>
<feature type="compositionally biased region" description="Low complexity" evidence="1">
    <location>
        <begin position="446"/>
        <end position="459"/>
    </location>
</feature>
<sequence length="604" mass="66975">MRYENWDVLLFPESSKVPIQEFRTQCFVTQEEVETPYINSAAVVNPGSYFMPRASVVQLPVLTTFIPSLPQNTPFRVSVHSWDKPRPSLLMESLMQPDDALLFEIRIFIDGLCVSGSVFGQRTAWPHIIELSSRMDPPPLASSSESILTVFEDVDKNGDQDYLRFPPFHQEILEQRHWEAGDLHGRIRVVIAEGFARPNRNPPFERVKDVIAFSFQHAPLQVLECSNIAWPNSGMWSRGQRVFKYNAGSVVSGAKQEEDLHAHSPTRHENRNVVARSNQASNPAAYTAWPYRNYPPPPPPQWQNSNRETTWAYPPTQEPLMADPFIDPHILDPAARHRGARPSWEDVCMPDYISSSSGSRAISSMTGMSYEHSKQPSIVTPIDEETYAQLFEGVSPPKPLACSSQAPKTTSSALPPVASKLSAAAEERASSCVKTARRPSILKELSQPGSRSVSGSSVKSNLPAEGLLEAAATCKLHVSPTTQIKSRKEGTSSDNKENEASGETPRRDNDKVDRTPTKLTVRTSGNFETPIESRRRRSTTGSARGGVSLIAEKETVLLSPSKNLTVVEDHVTVVEDHDQHAGFDDFLDAKLQIIDTAADTVDID</sequence>
<feature type="compositionally biased region" description="Basic and acidic residues" evidence="1">
    <location>
        <begin position="486"/>
        <end position="516"/>
    </location>
</feature>
<comment type="caution">
    <text evidence="2">The sequence shown here is derived from an EMBL/GenBank/DDBJ whole genome shotgun (WGS) entry which is preliminary data.</text>
</comment>
<dbReference type="EMBL" id="NIDN02000003">
    <property type="protein sequence ID" value="RLM01631.1"/>
    <property type="molecule type" value="Genomic_DNA"/>
</dbReference>
<dbReference type="Proteomes" id="UP000215289">
    <property type="component" value="Unassembled WGS sequence"/>
</dbReference>
<name>A0A229YZJ8_9EURO</name>
<evidence type="ECO:0000313" key="2">
    <source>
        <dbReference type="EMBL" id="RLM01631.1"/>
    </source>
</evidence>
<reference evidence="2 3" key="1">
    <citation type="submission" date="2018-08" db="EMBL/GenBank/DDBJ databases">
        <title>Draft genome sequences of two Aspergillus turcosus clinical strains isolated from bronchoalveolar lavage fluid: one azole-susceptible and the other azole-resistant.</title>
        <authorList>
            <person name="Parent-Michaud M."/>
            <person name="Dufresne P.J."/>
            <person name="Fournier E."/>
            <person name="Martineau C."/>
            <person name="Moreira S."/>
            <person name="Perkins V."/>
            <person name="De Repentigny L."/>
            <person name="Dufresne S.F."/>
        </authorList>
    </citation>
    <scope>NUCLEOTIDE SEQUENCE [LARGE SCALE GENOMIC DNA]</scope>
    <source>
        <strain evidence="2">HMR AF 1038</strain>
    </source>
</reference>
<accession>A0A229YZJ8</accession>
<keyword evidence="3" id="KW-1185">Reference proteome</keyword>
<feature type="region of interest" description="Disordered" evidence="1">
    <location>
        <begin position="479"/>
        <end position="519"/>
    </location>
</feature>
<dbReference type="STRING" id="1245748.A0A229YZJ8"/>
<evidence type="ECO:0000313" key="3">
    <source>
        <dbReference type="Proteomes" id="UP000215289"/>
    </source>
</evidence>
<protein>
    <submittedName>
        <fullName evidence="2">Uncharacterized protein</fullName>
    </submittedName>
</protein>
<dbReference type="OrthoDB" id="5417628at2759"/>